<dbReference type="EMBL" id="CM042889">
    <property type="protein sequence ID" value="KAI4320384.1"/>
    <property type="molecule type" value="Genomic_DNA"/>
</dbReference>
<accession>A0ACB9M7T7</accession>
<sequence>MEEVDKEGAKGNGAARPRSRSGSPSSPLSSPSVTTDSEPSGSFSDNAAALRDCKVDPVVPSGTPPRSPTIGTLSTSLLERPPAGYNPNRIPSSVFASRSSDQADWSIASNESLFSIQTGNDSFSTDHTAFLLYKSGELTKLDEVFSVPIALPRVSESVGMQRDSVGSSAATNASNSPRPGDSRHDLGRQEPSGEENSPILGNSSSNERNKGSFSPLGDTRDSTSLSVRSDGSATTTSTSSFAFPVLAGNDKKPSSVHASTDRMTERAKETPPKTPQPPQPGHKTTVRAALSNCFSCFCCCSFRCNFSLK</sequence>
<name>A0ACB9M7T7_9MYRT</name>
<dbReference type="Proteomes" id="UP001057402">
    <property type="component" value="Chromosome 10"/>
</dbReference>
<reference evidence="2" key="1">
    <citation type="journal article" date="2023" name="Front. Plant Sci.">
        <title>Chromosomal-level genome assembly of Melastoma candidum provides insights into trichome evolution.</title>
        <authorList>
            <person name="Zhong Y."/>
            <person name="Wu W."/>
            <person name="Sun C."/>
            <person name="Zou P."/>
            <person name="Liu Y."/>
            <person name="Dai S."/>
            <person name="Zhou R."/>
        </authorList>
    </citation>
    <scope>NUCLEOTIDE SEQUENCE [LARGE SCALE GENOMIC DNA]</scope>
</reference>
<comment type="caution">
    <text evidence="1">The sequence shown here is derived from an EMBL/GenBank/DDBJ whole genome shotgun (WGS) entry which is preliminary data.</text>
</comment>
<proteinExistence type="predicted"/>
<organism evidence="1 2">
    <name type="scientific">Melastoma candidum</name>
    <dbReference type="NCBI Taxonomy" id="119954"/>
    <lineage>
        <taxon>Eukaryota</taxon>
        <taxon>Viridiplantae</taxon>
        <taxon>Streptophyta</taxon>
        <taxon>Embryophyta</taxon>
        <taxon>Tracheophyta</taxon>
        <taxon>Spermatophyta</taxon>
        <taxon>Magnoliopsida</taxon>
        <taxon>eudicotyledons</taxon>
        <taxon>Gunneridae</taxon>
        <taxon>Pentapetalae</taxon>
        <taxon>rosids</taxon>
        <taxon>malvids</taxon>
        <taxon>Myrtales</taxon>
        <taxon>Melastomataceae</taxon>
        <taxon>Melastomatoideae</taxon>
        <taxon>Melastomateae</taxon>
        <taxon>Melastoma</taxon>
    </lineage>
</organism>
<protein>
    <submittedName>
        <fullName evidence="1">Uncharacterized protein</fullName>
    </submittedName>
</protein>
<evidence type="ECO:0000313" key="2">
    <source>
        <dbReference type="Proteomes" id="UP001057402"/>
    </source>
</evidence>
<evidence type="ECO:0000313" key="1">
    <source>
        <dbReference type="EMBL" id="KAI4320384.1"/>
    </source>
</evidence>
<gene>
    <name evidence="1" type="ORF">MLD38_033871</name>
</gene>
<keyword evidence="2" id="KW-1185">Reference proteome</keyword>